<sequence length="50" mass="5936">MDRYLRTQVKSIHDEKSIIMTKVVVAPKLCARELRLNRGKRNRLKEEKAI</sequence>
<evidence type="ECO:0000313" key="1">
    <source>
        <dbReference type="EMBL" id="ACL53332.1"/>
    </source>
</evidence>
<accession>B7ZZI3</accession>
<dbReference type="EMBL" id="BT054725">
    <property type="protein sequence ID" value="ACL53332.1"/>
    <property type="molecule type" value="mRNA"/>
</dbReference>
<protein>
    <submittedName>
        <fullName evidence="1">Uncharacterized protein</fullName>
    </submittedName>
</protein>
<dbReference type="AlphaFoldDB" id="B7ZZI3"/>
<proteinExistence type="evidence at transcript level"/>
<reference evidence="1" key="2">
    <citation type="submission" date="2012-06" db="EMBL/GenBank/DDBJ databases">
        <authorList>
            <person name="Yu Y."/>
            <person name="Currie J."/>
            <person name="Lomeli R."/>
            <person name="Angelova A."/>
            <person name="Collura K."/>
            <person name="Wissotski M."/>
            <person name="Campos D."/>
            <person name="Kudrna D."/>
            <person name="Golser W."/>
            <person name="Ashely E."/>
            <person name="Descour A."/>
            <person name="Fernandes J."/>
            <person name="Soderlund C."/>
            <person name="Walbot V."/>
        </authorList>
    </citation>
    <scope>NUCLEOTIDE SEQUENCE</scope>
    <source>
        <strain evidence="1">B73</strain>
    </source>
</reference>
<reference evidence="1" key="1">
    <citation type="journal article" date="2009" name="PLoS Genet.">
        <title>Sequencing, mapping, and analysis of 27,455 maize full-length cDNAs.</title>
        <authorList>
            <person name="Soderlund C."/>
            <person name="Descour A."/>
            <person name="Kudrna D."/>
            <person name="Bomhoff M."/>
            <person name="Boyd L."/>
            <person name="Currie J."/>
            <person name="Angelova A."/>
            <person name="Collura K."/>
            <person name="Wissotski M."/>
            <person name="Ashley E."/>
            <person name="Morrow D."/>
            <person name="Fernandes J."/>
            <person name="Walbot V."/>
            <person name="Yu Y."/>
        </authorList>
    </citation>
    <scope>NUCLEOTIDE SEQUENCE</scope>
    <source>
        <strain evidence="1">B73</strain>
    </source>
</reference>
<organism evidence="1">
    <name type="scientific">Zea mays</name>
    <name type="common">Maize</name>
    <dbReference type="NCBI Taxonomy" id="4577"/>
    <lineage>
        <taxon>Eukaryota</taxon>
        <taxon>Viridiplantae</taxon>
        <taxon>Streptophyta</taxon>
        <taxon>Embryophyta</taxon>
        <taxon>Tracheophyta</taxon>
        <taxon>Spermatophyta</taxon>
        <taxon>Magnoliopsida</taxon>
        <taxon>Liliopsida</taxon>
        <taxon>Poales</taxon>
        <taxon>Poaceae</taxon>
        <taxon>PACMAD clade</taxon>
        <taxon>Panicoideae</taxon>
        <taxon>Andropogonodae</taxon>
        <taxon>Andropogoneae</taxon>
        <taxon>Tripsacinae</taxon>
        <taxon>Zea</taxon>
    </lineage>
</organism>
<name>B7ZZI3_MAIZE</name>